<gene>
    <name evidence="3" type="ORF">GCM10008096_24990</name>
</gene>
<evidence type="ECO:0000313" key="3">
    <source>
        <dbReference type="EMBL" id="GHD10929.1"/>
    </source>
</evidence>
<feature type="transmembrane region" description="Helical" evidence="2">
    <location>
        <begin position="91"/>
        <end position="120"/>
    </location>
</feature>
<organism evidence="3 4">
    <name type="scientific">Zhihengliuella salsuginis</name>
    <dbReference type="NCBI Taxonomy" id="578222"/>
    <lineage>
        <taxon>Bacteria</taxon>
        <taxon>Bacillati</taxon>
        <taxon>Actinomycetota</taxon>
        <taxon>Actinomycetes</taxon>
        <taxon>Micrococcales</taxon>
        <taxon>Micrococcaceae</taxon>
        <taxon>Zhihengliuella</taxon>
    </lineage>
</organism>
<name>A0ABQ3GJL3_9MICC</name>
<keyword evidence="4" id="KW-1185">Reference proteome</keyword>
<evidence type="ECO:0000313" key="4">
    <source>
        <dbReference type="Proteomes" id="UP000642819"/>
    </source>
</evidence>
<evidence type="ECO:0000256" key="2">
    <source>
        <dbReference type="SAM" id="Phobius"/>
    </source>
</evidence>
<protein>
    <submittedName>
        <fullName evidence="3">Uncharacterized protein</fullName>
    </submittedName>
</protein>
<evidence type="ECO:0000256" key="1">
    <source>
        <dbReference type="SAM" id="MobiDB-lite"/>
    </source>
</evidence>
<keyword evidence="2" id="KW-0472">Membrane</keyword>
<feature type="region of interest" description="Disordered" evidence="1">
    <location>
        <begin position="63"/>
        <end position="83"/>
    </location>
</feature>
<sequence>MPLTPAFSAGPSALASARHLALPSPGSRRDRLEDRIRTAVHRRTGRGDVKRQTVITSAILRTRAGSPGTTTAPAGPPALDRAPGQRVGKRLIGLAAGVTALGALLVLGLAGTLSALLVAAG</sequence>
<keyword evidence="2" id="KW-0812">Transmembrane</keyword>
<keyword evidence="2" id="KW-1133">Transmembrane helix</keyword>
<dbReference type="Proteomes" id="UP000642819">
    <property type="component" value="Unassembled WGS sequence"/>
</dbReference>
<accession>A0ABQ3GJL3</accession>
<reference evidence="4" key="1">
    <citation type="journal article" date="2019" name="Int. J. Syst. Evol. Microbiol.">
        <title>The Global Catalogue of Microorganisms (GCM) 10K type strain sequencing project: providing services to taxonomists for standard genome sequencing and annotation.</title>
        <authorList>
            <consortium name="The Broad Institute Genomics Platform"/>
            <consortium name="The Broad Institute Genome Sequencing Center for Infectious Disease"/>
            <person name="Wu L."/>
            <person name="Ma J."/>
        </authorList>
    </citation>
    <scope>NUCLEOTIDE SEQUENCE [LARGE SCALE GENOMIC DNA]</scope>
    <source>
        <strain evidence="4">KCTC 19466</strain>
    </source>
</reference>
<feature type="compositionally biased region" description="Low complexity" evidence="1">
    <location>
        <begin position="63"/>
        <end position="73"/>
    </location>
</feature>
<dbReference type="EMBL" id="BMXK01000011">
    <property type="protein sequence ID" value="GHD10929.1"/>
    <property type="molecule type" value="Genomic_DNA"/>
</dbReference>
<proteinExistence type="predicted"/>
<comment type="caution">
    <text evidence="3">The sequence shown here is derived from an EMBL/GenBank/DDBJ whole genome shotgun (WGS) entry which is preliminary data.</text>
</comment>
<dbReference type="RefSeq" id="WP_189350923.1">
    <property type="nucleotide sequence ID" value="NZ_BMXK01000011.1"/>
</dbReference>